<gene>
    <name evidence="8" type="primary">LOC109482284</name>
</gene>
<feature type="domain" description="Ig-like" evidence="6">
    <location>
        <begin position="66"/>
        <end position="160"/>
    </location>
</feature>
<organism evidence="7 8">
    <name type="scientific">Branchiostoma belcheri</name>
    <name type="common">Amphioxus</name>
    <dbReference type="NCBI Taxonomy" id="7741"/>
    <lineage>
        <taxon>Eukaryota</taxon>
        <taxon>Metazoa</taxon>
        <taxon>Chordata</taxon>
        <taxon>Cephalochordata</taxon>
        <taxon>Leptocardii</taxon>
        <taxon>Amphioxiformes</taxon>
        <taxon>Branchiostomatidae</taxon>
        <taxon>Branchiostoma</taxon>
    </lineage>
</organism>
<dbReference type="Proteomes" id="UP000515135">
    <property type="component" value="Unplaced"/>
</dbReference>
<dbReference type="RefSeq" id="XP_019640530.1">
    <property type="nucleotide sequence ID" value="XM_019784971.1"/>
</dbReference>
<dbReference type="GO" id="GO:0016020">
    <property type="term" value="C:membrane"/>
    <property type="evidence" value="ECO:0007669"/>
    <property type="project" value="UniProtKB-SubCell"/>
</dbReference>
<dbReference type="GeneID" id="109482284"/>
<dbReference type="PROSITE" id="PS50835">
    <property type="entry name" value="IG_LIKE"/>
    <property type="match status" value="1"/>
</dbReference>
<dbReference type="SMART" id="SM00408">
    <property type="entry name" value="IGc2"/>
    <property type="match status" value="1"/>
</dbReference>
<dbReference type="SMART" id="SM00409">
    <property type="entry name" value="IG"/>
    <property type="match status" value="1"/>
</dbReference>
<dbReference type="Gene3D" id="2.60.40.10">
    <property type="entry name" value="Immunoglobulins"/>
    <property type="match status" value="1"/>
</dbReference>
<dbReference type="KEGG" id="bbel:109482284"/>
<proteinExistence type="predicted"/>
<dbReference type="InterPro" id="IPR003598">
    <property type="entry name" value="Ig_sub2"/>
</dbReference>
<dbReference type="InterPro" id="IPR050467">
    <property type="entry name" value="LRFN"/>
</dbReference>
<keyword evidence="1" id="KW-0433">Leucine-rich repeat</keyword>
<accession>A0A6P4ZH56</accession>
<evidence type="ECO:0000256" key="1">
    <source>
        <dbReference type="ARBA" id="ARBA00022614"/>
    </source>
</evidence>
<evidence type="ECO:0000313" key="8">
    <source>
        <dbReference type="RefSeq" id="XP_019640530.1"/>
    </source>
</evidence>
<dbReference type="SMART" id="SM00082">
    <property type="entry name" value="LRRCT"/>
    <property type="match status" value="1"/>
</dbReference>
<protein>
    <submittedName>
        <fullName evidence="8">Leucine-rich repeat-containing protein 4C-like</fullName>
    </submittedName>
</protein>
<dbReference type="PANTHER" id="PTHR45842">
    <property type="entry name" value="SYNAPTIC ADHESION-LIKE MOLECULE SALM"/>
    <property type="match status" value="1"/>
</dbReference>
<dbReference type="InterPro" id="IPR007110">
    <property type="entry name" value="Ig-like_dom"/>
</dbReference>
<dbReference type="Gene3D" id="3.80.10.10">
    <property type="entry name" value="Ribonuclease Inhibitor"/>
    <property type="match status" value="1"/>
</dbReference>
<dbReference type="InterPro" id="IPR032675">
    <property type="entry name" value="LRR_dom_sf"/>
</dbReference>
<evidence type="ECO:0000256" key="3">
    <source>
        <dbReference type="ARBA" id="ARBA00022737"/>
    </source>
</evidence>
<keyword evidence="3" id="KW-0677">Repeat</keyword>
<evidence type="ECO:0000256" key="5">
    <source>
        <dbReference type="SAM" id="MobiDB-lite"/>
    </source>
</evidence>
<dbReference type="SUPFAM" id="SSF52058">
    <property type="entry name" value="L domain-like"/>
    <property type="match status" value="1"/>
</dbReference>
<dbReference type="AlphaFoldDB" id="A0A6P4ZH56"/>
<dbReference type="InterPro" id="IPR013098">
    <property type="entry name" value="Ig_I-set"/>
</dbReference>
<evidence type="ECO:0000256" key="2">
    <source>
        <dbReference type="ARBA" id="ARBA00022729"/>
    </source>
</evidence>
<keyword evidence="7" id="KW-1185">Reference proteome</keyword>
<keyword evidence="2" id="KW-0732">Signal</keyword>
<feature type="region of interest" description="Disordered" evidence="5">
    <location>
        <begin position="218"/>
        <end position="275"/>
    </location>
</feature>
<dbReference type="CDD" id="cd00096">
    <property type="entry name" value="Ig"/>
    <property type="match status" value="1"/>
</dbReference>
<dbReference type="InterPro" id="IPR000483">
    <property type="entry name" value="Cys-rich_flank_reg_C"/>
</dbReference>
<dbReference type="Pfam" id="PF07679">
    <property type="entry name" value="I-set"/>
    <property type="match status" value="1"/>
</dbReference>
<evidence type="ECO:0000313" key="7">
    <source>
        <dbReference type="Proteomes" id="UP000515135"/>
    </source>
</evidence>
<dbReference type="InterPro" id="IPR013783">
    <property type="entry name" value="Ig-like_fold"/>
</dbReference>
<dbReference type="SUPFAM" id="SSF48726">
    <property type="entry name" value="Immunoglobulin"/>
    <property type="match status" value="1"/>
</dbReference>
<keyword evidence="4" id="KW-0325">Glycoprotein</keyword>
<sequence>MAALQSLRLQYNPWNCSCQIKWLNQFLRTHVGNGGTNSCGYCKSPRQYEGIILCDTSLENMQCSAPRLEVALPNATLNVSVGESAALQCNVNAKNEKDSTVSWTKPDGSPVRPGTFRFRVKLSKAGTRLNISRVTMSDAGIYRCVARNSEGSATFDTILNVTGSILPINKATEIPMLEEPMEDDFDSSRGREELEAAIQEAELRREVEALEKNLQLLQPPSGGMGALVPPAAGPPASGTTASHDQLPPPGPGMAVPKTDAGQHGAAVQLGPGGVTMDNLRREAELLAKA</sequence>
<evidence type="ECO:0000256" key="4">
    <source>
        <dbReference type="ARBA" id="ARBA00023180"/>
    </source>
</evidence>
<dbReference type="InterPro" id="IPR036179">
    <property type="entry name" value="Ig-like_dom_sf"/>
</dbReference>
<dbReference type="InterPro" id="IPR003599">
    <property type="entry name" value="Ig_sub"/>
</dbReference>
<dbReference type="OrthoDB" id="28057at2759"/>
<evidence type="ECO:0000259" key="6">
    <source>
        <dbReference type="PROSITE" id="PS50835"/>
    </source>
</evidence>
<dbReference type="PANTHER" id="PTHR45842:SF22">
    <property type="entry name" value="INSULIN-LIKE GROWTH FACTOR-BINDING PROTEIN COMPLEX ACID LABILE SUBUNIT ISOFORM X1"/>
    <property type="match status" value="1"/>
</dbReference>
<name>A0A6P4ZH56_BRABE</name>
<reference evidence="8" key="1">
    <citation type="submission" date="2025-08" db="UniProtKB">
        <authorList>
            <consortium name="RefSeq"/>
        </authorList>
    </citation>
    <scope>IDENTIFICATION</scope>
    <source>
        <tissue evidence="8">Gonad</tissue>
    </source>
</reference>